<protein>
    <submittedName>
        <fullName evidence="2">Uncharacterized protein</fullName>
    </submittedName>
</protein>
<organism evidence="2 3">
    <name type="scientific">Solanum commersonii</name>
    <name type="common">Commerson's wild potato</name>
    <name type="synonym">Commerson's nightshade</name>
    <dbReference type="NCBI Taxonomy" id="4109"/>
    <lineage>
        <taxon>Eukaryota</taxon>
        <taxon>Viridiplantae</taxon>
        <taxon>Streptophyta</taxon>
        <taxon>Embryophyta</taxon>
        <taxon>Tracheophyta</taxon>
        <taxon>Spermatophyta</taxon>
        <taxon>Magnoliopsida</taxon>
        <taxon>eudicotyledons</taxon>
        <taxon>Gunneridae</taxon>
        <taxon>Pentapetalae</taxon>
        <taxon>asterids</taxon>
        <taxon>lamiids</taxon>
        <taxon>Solanales</taxon>
        <taxon>Solanaceae</taxon>
        <taxon>Solanoideae</taxon>
        <taxon>Solaneae</taxon>
        <taxon>Solanum</taxon>
    </lineage>
</organism>
<evidence type="ECO:0000256" key="1">
    <source>
        <dbReference type="SAM" id="MobiDB-lite"/>
    </source>
</evidence>
<dbReference type="Proteomes" id="UP000824120">
    <property type="component" value="Chromosome 4"/>
</dbReference>
<keyword evidence="3" id="KW-1185">Reference proteome</keyword>
<evidence type="ECO:0000313" key="3">
    <source>
        <dbReference type="Proteomes" id="UP000824120"/>
    </source>
</evidence>
<accession>A0A9J5ZD31</accession>
<reference evidence="2 3" key="1">
    <citation type="submission" date="2020-09" db="EMBL/GenBank/DDBJ databases">
        <title>De no assembly of potato wild relative species, Solanum commersonii.</title>
        <authorList>
            <person name="Cho K."/>
        </authorList>
    </citation>
    <scope>NUCLEOTIDE SEQUENCE [LARGE SCALE GENOMIC DNA]</scope>
    <source>
        <strain evidence="2">LZ3.2</strain>
        <tissue evidence="2">Leaf</tissue>
    </source>
</reference>
<name>A0A9J5ZD31_SOLCO</name>
<comment type="caution">
    <text evidence="2">The sequence shown here is derived from an EMBL/GenBank/DDBJ whole genome shotgun (WGS) entry which is preliminary data.</text>
</comment>
<proteinExistence type="predicted"/>
<sequence length="84" mass="9797">MKKLKHEHCQEPWAIHRKDRLHPLFQYSTLRRIVPRSSTRPPNGPEHEDVVGKHSRAMRQKKGELPSHLADSTNFTELSACTNF</sequence>
<gene>
    <name evidence="2" type="ORF">H5410_021033</name>
</gene>
<feature type="region of interest" description="Disordered" evidence="1">
    <location>
        <begin position="35"/>
        <end position="67"/>
    </location>
</feature>
<dbReference type="AlphaFoldDB" id="A0A9J5ZD31"/>
<dbReference type="EMBL" id="JACXVP010000004">
    <property type="protein sequence ID" value="KAG5609752.1"/>
    <property type="molecule type" value="Genomic_DNA"/>
</dbReference>
<evidence type="ECO:0000313" key="2">
    <source>
        <dbReference type="EMBL" id="KAG5609752.1"/>
    </source>
</evidence>